<accession>A0A3E4GNN8</accession>
<proteinExistence type="predicted"/>
<evidence type="ECO:0000259" key="1">
    <source>
        <dbReference type="Pfam" id="PF07733"/>
    </source>
</evidence>
<evidence type="ECO:0000313" key="4">
    <source>
        <dbReference type="Proteomes" id="UP000260655"/>
    </source>
</evidence>
<evidence type="ECO:0000313" key="5">
    <source>
        <dbReference type="Proteomes" id="UP000285693"/>
    </source>
</evidence>
<name>A0A3E4GNN8_9FIRM</name>
<organism evidence="2 4">
    <name type="scientific">Coprococcus comes</name>
    <dbReference type="NCBI Taxonomy" id="410072"/>
    <lineage>
        <taxon>Bacteria</taxon>
        <taxon>Bacillati</taxon>
        <taxon>Bacillota</taxon>
        <taxon>Clostridia</taxon>
        <taxon>Lachnospirales</taxon>
        <taxon>Lachnospiraceae</taxon>
        <taxon>Coprococcus</taxon>
    </lineage>
</organism>
<dbReference type="Proteomes" id="UP000285693">
    <property type="component" value="Unassembled WGS sequence"/>
</dbReference>
<feature type="domain" description="Bacterial DNA polymerase III alpha subunit NTPase" evidence="1">
    <location>
        <begin position="13"/>
        <end position="109"/>
    </location>
</feature>
<dbReference type="EMBL" id="QSOV01000012">
    <property type="protein sequence ID" value="RGJ22246.1"/>
    <property type="molecule type" value="Genomic_DNA"/>
</dbReference>
<dbReference type="GO" id="GO:0008408">
    <property type="term" value="F:3'-5' exonuclease activity"/>
    <property type="evidence" value="ECO:0007669"/>
    <property type="project" value="InterPro"/>
</dbReference>
<dbReference type="InterPro" id="IPR011708">
    <property type="entry name" value="DNA_pol3_alpha_NTPase_dom"/>
</dbReference>
<evidence type="ECO:0000313" key="3">
    <source>
        <dbReference type="EMBL" id="RGU46449.1"/>
    </source>
</evidence>
<dbReference type="GO" id="GO:0006260">
    <property type="term" value="P:DNA replication"/>
    <property type="evidence" value="ECO:0007669"/>
    <property type="project" value="InterPro"/>
</dbReference>
<gene>
    <name evidence="3" type="ORF">DWW65_05395</name>
    <name evidence="2" type="ORF">DXD67_11215</name>
</gene>
<sequence length="441" mass="51333">MKLPVIQNAFENVKKFSQEKLVEKYPNEVPETIQKRYLQELTFLENSDHIDDFEIFRCLSEEAKKSNTLINMRGTISGSILCYLLGNHSFNPLSAHYYCTECGYYEKVDTHLFGIDLSSRKCPCCNTEMWADGYNLSLESVWGIDGKKSISFEYNVNSEFLAFARRTLEKIYPDQEVARWGMFQFNSTQFDERMIGVNLVGYAILPSENTIQDYTDLISYLENGDICITGGILELQEHSIKPVRLLTVEILDELTELQRQTGIYANEIGNKELREIMWSNICNTAAPSRDLQMLFQKVKPKTYRDMVALESSVHSTFSWQNGQQGYFDVDKFIEMTTTNDFKIYPCFTREDFYDYMIENGVDRVRAYEAFECIRKGYAVSVKHKDEWKHLEIPEGIKNVAKNYRYVFPRAHCIGYVLGYAKMAYYAKVDGKMFGRVVFEKK</sequence>
<dbReference type="Pfam" id="PF07733">
    <property type="entry name" value="DNA_pol3_alpha"/>
    <property type="match status" value="1"/>
</dbReference>
<evidence type="ECO:0000313" key="2">
    <source>
        <dbReference type="EMBL" id="RGJ22246.1"/>
    </source>
</evidence>
<dbReference type="RefSeq" id="WP_117558379.1">
    <property type="nucleotide sequence ID" value="NZ_JBDGBE010000009.1"/>
</dbReference>
<protein>
    <recommendedName>
        <fullName evidence="1">Bacterial DNA polymerase III alpha subunit NTPase domain-containing protein</fullName>
    </recommendedName>
</protein>
<comment type="caution">
    <text evidence="2">The sequence shown here is derived from an EMBL/GenBank/DDBJ whole genome shotgun (WGS) entry which is preliminary data.</text>
</comment>
<dbReference type="EMBL" id="QRXY01000005">
    <property type="protein sequence ID" value="RGU46449.1"/>
    <property type="molecule type" value="Genomic_DNA"/>
</dbReference>
<dbReference type="Proteomes" id="UP000260655">
    <property type="component" value="Unassembled WGS sequence"/>
</dbReference>
<dbReference type="AlphaFoldDB" id="A0A3E4GNN8"/>
<reference evidence="4 5" key="1">
    <citation type="submission" date="2018-08" db="EMBL/GenBank/DDBJ databases">
        <title>A genome reference for cultivated species of the human gut microbiota.</title>
        <authorList>
            <person name="Zou Y."/>
            <person name="Xue W."/>
            <person name="Luo G."/>
        </authorList>
    </citation>
    <scope>NUCLEOTIDE SEQUENCE [LARGE SCALE GENOMIC DNA]</scope>
    <source>
        <strain evidence="3 5">AF16-31</strain>
        <strain evidence="2 4">TM07-19</strain>
    </source>
</reference>
<dbReference type="Gene3D" id="6.10.140.1510">
    <property type="match status" value="1"/>
</dbReference>